<feature type="domain" description="AAA+ ATPase" evidence="10">
    <location>
        <begin position="53"/>
        <end position="184"/>
    </location>
</feature>
<dbReference type="InterPro" id="IPR003593">
    <property type="entry name" value="AAA+_ATPase"/>
</dbReference>
<comment type="function">
    <text evidence="9">The RuvA-RuvB-RuvC complex processes Holliday junction (HJ) DNA during genetic recombination and DNA repair, while the RuvA-RuvB complex plays an important role in the rescue of blocked DNA replication forks via replication fork reversal (RFR). RuvA specifically binds to HJ cruciform DNA, conferring on it an open structure. The RuvB hexamer acts as an ATP-dependent pump, pulling dsDNA into and through the RuvAB complex. RuvB forms 2 homohexamers on either side of HJ DNA bound by 1 or 2 RuvA tetramers; 4 subunits per hexamer contact DNA at a time. Coordinated motions by a converter formed by DNA-disengaged RuvB subunits stimulates ATP hydrolysis and nucleotide exchange. Immobilization of the converter enables RuvB to convert the ATP-contained energy into a lever motion, pulling 2 nucleotides of DNA out of the RuvA tetramer per ATP hydrolyzed, thus driving DNA branch migration. The RuvB motors rotate together with the DNA substrate, which together with the progressing nucleotide cycle form the mechanistic basis for DNA recombination by continuous HJ branch migration. Branch migration allows RuvC to scan DNA until it finds its consensus sequence, where it cleaves and resolves cruciform DNA.</text>
</comment>
<dbReference type="GO" id="GO:0009378">
    <property type="term" value="F:four-way junction helicase activity"/>
    <property type="evidence" value="ECO:0007669"/>
    <property type="project" value="InterPro"/>
</dbReference>
<sequence>MEERFDPHAAETGRDRELDSVIRPQALGDFTGQDKIIANLKIFVKAARMRGESLDHVLFHGPPGLGKTTLAHIIANELGASLKVTSGPVLDKPGDLAGLLTSLDEGDVLFIDEIHRLSPVVEEYLYSAMEDFVIDIMIDKGPGARSVRISLNPFTLVGATTRSGLLTSPLRARFGIKFALEYYDTGDLVHIVERSASILGVGIDRDAAHEVALRSRGTPRIANSLLRRVRDFAQVVGDGHIDLGIARYALDALNIDKRGLDAVDNKILKTIITKFRGGPVGANNIATAIGEDQGTLEEVYEPFLIKEGFIVRTPRGREVTGLAYSHLGMEPPADVPGPGDATLF</sequence>
<dbReference type="PANTHER" id="PTHR42848">
    <property type="match status" value="1"/>
</dbReference>
<feature type="binding site" evidence="9">
    <location>
        <position position="220"/>
    </location>
    <ligand>
        <name>ATP</name>
        <dbReference type="ChEBI" id="CHEBI:30616"/>
    </ligand>
</feature>
<evidence type="ECO:0000256" key="6">
    <source>
        <dbReference type="ARBA" id="ARBA00023125"/>
    </source>
</evidence>
<dbReference type="GO" id="GO:0048476">
    <property type="term" value="C:Holliday junction resolvase complex"/>
    <property type="evidence" value="ECO:0007669"/>
    <property type="project" value="UniProtKB-UniRule"/>
</dbReference>
<reference evidence="11" key="1">
    <citation type="submission" date="2020-10" db="EMBL/GenBank/DDBJ databases">
        <authorList>
            <person name="Gilroy R."/>
        </authorList>
    </citation>
    <scope>NUCLEOTIDE SEQUENCE</scope>
    <source>
        <strain evidence="11">20514</strain>
    </source>
</reference>
<keyword evidence="2 9" id="KW-0547">Nucleotide-binding</keyword>
<dbReference type="InterPro" id="IPR008824">
    <property type="entry name" value="RuvB-like_N"/>
</dbReference>
<dbReference type="InterPro" id="IPR041445">
    <property type="entry name" value="AAA_lid_4"/>
</dbReference>
<dbReference type="GO" id="GO:0005524">
    <property type="term" value="F:ATP binding"/>
    <property type="evidence" value="ECO:0007669"/>
    <property type="project" value="UniProtKB-UniRule"/>
</dbReference>
<comment type="subunit">
    <text evidence="9">Homohexamer. Forms an RuvA(8)-RuvB(12)-Holliday junction (HJ) complex. HJ DNA is sandwiched between 2 RuvA tetramers; dsDNA enters through RuvA and exits via RuvB. An RuvB hexamer assembles on each DNA strand where it exits the tetramer. Each RuvB hexamer is contacted by two RuvA subunits (via domain III) on 2 adjacent RuvB subunits; this complex drives branch migration. In the full resolvosome a probable DNA-RuvA(4)-RuvB(12)-RuvC(2) complex forms which resolves the HJ.</text>
</comment>
<comment type="domain">
    <text evidence="9">Has 3 domains, the large (RuvB-L) and small ATPase (RuvB-S) domains and the C-terminal head (RuvB-H) domain. The head domain binds DNA, while the ATPase domains jointly bind ATP, ADP or are empty depending on the state of the subunit in the translocation cycle. During a single DNA translocation step the structure of each domain remains the same, but their relative positions change.</text>
</comment>
<dbReference type="Gene3D" id="3.40.50.300">
    <property type="entry name" value="P-loop containing nucleotide triphosphate hydrolases"/>
    <property type="match status" value="1"/>
</dbReference>
<protein>
    <recommendedName>
        <fullName evidence="9">Holliday junction branch migration complex subunit RuvB</fullName>
        <ecNumber evidence="9">3.6.4.-</ecNumber>
    </recommendedName>
</protein>
<keyword evidence="11" id="KW-0347">Helicase</keyword>
<evidence type="ECO:0000256" key="4">
    <source>
        <dbReference type="ARBA" id="ARBA00022801"/>
    </source>
</evidence>
<dbReference type="SUPFAM" id="SSF46785">
    <property type="entry name" value="Winged helix' DNA-binding domain"/>
    <property type="match status" value="1"/>
</dbReference>
<evidence type="ECO:0000313" key="12">
    <source>
        <dbReference type="Proteomes" id="UP000810252"/>
    </source>
</evidence>
<comment type="subcellular location">
    <subcellularLocation>
        <location evidence="9">Cytoplasm</location>
    </subcellularLocation>
</comment>
<dbReference type="AlphaFoldDB" id="A0A9D9EM48"/>
<dbReference type="InterPro" id="IPR008823">
    <property type="entry name" value="RuvB_wg_C"/>
</dbReference>
<dbReference type="Gene3D" id="1.10.10.10">
    <property type="entry name" value="Winged helix-like DNA-binding domain superfamily/Winged helix DNA-binding domain"/>
    <property type="match status" value="1"/>
</dbReference>
<organism evidence="11 12">
    <name type="scientific">Candidatus Cryptobacteroides merdigallinarum</name>
    <dbReference type="NCBI Taxonomy" id="2840770"/>
    <lineage>
        <taxon>Bacteria</taxon>
        <taxon>Pseudomonadati</taxon>
        <taxon>Bacteroidota</taxon>
        <taxon>Bacteroidia</taxon>
        <taxon>Bacteroidales</taxon>
        <taxon>Candidatus Cryptobacteroides</taxon>
    </lineage>
</organism>
<evidence type="ECO:0000256" key="5">
    <source>
        <dbReference type="ARBA" id="ARBA00022840"/>
    </source>
</evidence>
<keyword evidence="7 9" id="KW-0233">DNA recombination</keyword>
<comment type="caution">
    <text evidence="11">The sequence shown here is derived from an EMBL/GenBank/DDBJ whole genome shotgun (WGS) entry which is preliminary data.</text>
</comment>
<keyword evidence="3 9" id="KW-0227">DNA damage</keyword>
<dbReference type="GO" id="GO:0005737">
    <property type="term" value="C:cytoplasm"/>
    <property type="evidence" value="ECO:0007669"/>
    <property type="project" value="UniProtKB-SubCell"/>
</dbReference>
<evidence type="ECO:0000256" key="1">
    <source>
        <dbReference type="ARBA" id="ARBA00022490"/>
    </source>
</evidence>
<feature type="binding site" evidence="9">
    <location>
        <position position="183"/>
    </location>
    <ligand>
        <name>ATP</name>
        <dbReference type="ChEBI" id="CHEBI:30616"/>
    </ligand>
</feature>
<dbReference type="Pfam" id="PF17864">
    <property type="entry name" value="AAA_lid_4"/>
    <property type="match status" value="1"/>
</dbReference>
<dbReference type="Pfam" id="PF05496">
    <property type="entry name" value="RuvB_N"/>
    <property type="match status" value="1"/>
</dbReference>
<proteinExistence type="inferred from homology"/>
<evidence type="ECO:0000259" key="10">
    <source>
        <dbReference type="SMART" id="SM00382"/>
    </source>
</evidence>
<dbReference type="SUPFAM" id="SSF52540">
    <property type="entry name" value="P-loop containing nucleoside triphosphate hydrolases"/>
    <property type="match status" value="1"/>
</dbReference>
<keyword evidence="6 9" id="KW-0238">DNA-binding</keyword>
<comment type="similarity">
    <text evidence="9">Belongs to the RuvB family.</text>
</comment>
<dbReference type="InterPro" id="IPR004605">
    <property type="entry name" value="DNA_helicase_Holl-junc_RuvB"/>
</dbReference>
<comment type="catalytic activity">
    <reaction evidence="9">
        <text>ATP + H2O = ADP + phosphate + H(+)</text>
        <dbReference type="Rhea" id="RHEA:13065"/>
        <dbReference type="ChEBI" id="CHEBI:15377"/>
        <dbReference type="ChEBI" id="CHEBI:15378"/>
        <dbReference type="ChEBI" id="CHEBI:30616"/>
        <dbReference type="ChEBI" id="CHEBI:43474"/>
        <dbReference type="ChEBI" id="CHEBI:456216"/>
    </reaction>
</comment>
<dbReference type="Pfam" id="PF05491">
    <property type="entry name" value="WHD_RuvB"/>
    <property type="match status" value="1"/>
</dbReference>
<dbReference type="PANTHER" id="PTHR42848:SF1">
    <property type="entry name" value="HOLLIDAY JUNCTION BRANCH MIGRATION COMPLEX SUBUNIT RUVB"/>
    <property type="match status" value="1"/>
</dbReference>
<feature type="binding site" evidence="9">
    <location>
        <position position="173"/>
    </location>
    <ligand>
        <name>ATP</name>
        <dbReference type="ChEBI" id="CHEBI:30616"/>
    </ligand>
</feature>
<dbReference type="CDD" id="cd00009">
    <property type="entry name" value="AAA"/>
    <property type="match status" value="1"/>
</dbReference>
<dbReference type="Gene3D" id="1.10.8.60">
    <property type="match status" value="1"/>
</dbReference>
<dbReference type="GO" id="GO:0016787">
    <property type="term" value="F:hydrolase activity"/>
    <property type="evidence" value="ECO:0007669"/>
    <property type="project" value="UniProtKB-KW"/>
</dbReference>
<dbReference type="HAMAP" id="MF_00016">
    <property type="entry name" value="DNA_HJ_migration_RuvB"/>
    <property type="match status" value="1"/>
</dbReference>
<feature type="binding site" evidence="9">
    <location>
        <position position="64"/>
    </location>
    <ligand>
        <name>ATP</name>
        <dbReference type="ChEBI" id="CHEBI:30616"/>
    </ligand>
</feature>
<evidence type="ECO:0000256" key="2">
    <source>
        <dbReference type="ARBA" id="ARBA00022741"/>
    </source>
</evidence>
<feature type="binding site" evidence="9">
    <location>
        <position position="22"/>
    </location>
    <ligand>
        <name>ATP</name>
        <dbReference type="ChEBI" id="CHEBI:30616"/>
    </ligand>
</feature>
<dbReference type="Proteomes" id="UP000810252">
    <property type="component" value="Unassembled WGS sequence"/>
</dbReference>
<dbReference type="GO" id="GO:0000400">
    <property type="term" value="F:four-way junction DNA binding"/>
    <property type="evidence" value="ECO:0007669"/>
    <property type="project" value="UniProtKB-UniRule"/>
</dbReference>
<feature type="binding site" evidence="9">
    <location>
        <position position="67"/>
    </location>
    <ligand>
        <name>ATP</name>
        <dbReference type="ChEBI" id="CHEBI:30616"/>
    </ligand>
</feature>
<dbReference type="NCBIfam" id="NF000868">
    <property type="entry name" value="PRK00080.1"/>
    <property type="match status" value="1"/>
</dbReference>
<accession>A0A9D9EM48</accession>
<feature type="region of interest" description="Small ATPAse domain (RuvB-S)" evidence="9">
    <location>
        <begin position="184"/>
        <end position="254"/>
    </location>
</feature>
<feature type="binding site" evidence="9">
    <location>
        <begin position="130"/>
        <end position="132"/>
    </location>
    <ligand>
        <name>ATP</name>
        <dbReference type="ChEBI" id="CHEBI:30616"/>
    </ligand>
</feature>
<feature type="binding site" evidence="9">
    <location>
        <position position="23"/>
    </location>
    <ligand>
        <name>ATP</name>
        <dbReference type="ChEBI" id="CHEBI:30616"/>
    </ligand>
</feature>
<name>A0A9D9EM48_9BACT</name>
<evidence type="ECO:0000313" key="11">
    <source>
        <dbReference type="EMBL" id="MBO8449066.1"/>
    </source>
</evidence>
<dbReference type="SMART" id="SM00382">
    <property type="entry name" value="AAA"/>
    <property type="match status" value="1"/>
</dbReference>
<keyword evidence="4 9" id="KW-0378">Hydrolase</keyword>
<dbReference type="GO" id="GO:0006310">
    <property type="term" value="P:DNA recombination"/>
    <property type="evidence" value="ECO:0007669"/>
    <property type="project" value="UniProtKB-UniRule"/>
</dbReference>
<dbReference type="InterPro" id="IPR027417">
    <property type="entry name" value="P-loop_NTPase"/>
</dbReference>
<feature type="binding site" evidence="9">
    <location>
        <position position="312"/>
    </location>
    <ligand>
        <name>DNA</name>
        <dbReference type="ChEBI" id="CHEBI:16991"/>
    </ligand>
</feature>
<dbReference type="PRINTS" id="PR00830">
    <property type="entry name" value="ENDOLAPTASE"/>
</dbReference>
<dbReference type="NCBIfam" id="TIGR00635">
    <property type="entry name" value="ruvB"/>
    <property type="match status" value="1"/>
</dbReference>
<dbReference type="EMBL" id="JADIMQ010000104">
    <property type="protein sequence ID" value="MBO8449066.1"/>
    <property type="molecule type" value="Genomic_DNA"/>
</dbReference>
<dbReference type="InterPro" id="IPR036390">
    <property type="entry name" value="WH_DNA-bd_sf"/>
</dbReference>
<feature type="binding site" evidence="9">
    <location>
        <position position="317"/>
    </location>
    <ligand>
        <name>DNA</name>
        <dbReference type="ChEBI" id="CHEBI:16991"/>
    </ligand>
</feature>
<feature type="binding site" evidence="9">
    <location>
        <position position="68"/>
    </location>
    <ligand>
        <name>Mg(2+)</name>
        <dbReference type="ChEBI" id="CHEBI:18420"/>
    </ligand>
</feature>
<comment type="caution">
    <text evidence="9">Lacks conserved residue(s) required for the propagation of feature annotation.</text>
</comment>
<evidence type="ECO:0000256" key="9">
    <source>
        <dbReference type="HAMAP-Rule" id="MF_00016"/>
    </source>
</evidence>
<keyword evidence="8 9" id="KW-0234">DNA repair</keyword>
<evidence type="ECO:0000256" key="7">
    <source>
        <dbReference type="ARBA" id="ARBA00023172"/>
    </source>
</evidence>
<dbReference type="EC" id="3.6.4.-" evidence="9"/>
<keyword evidence="1 9" id="KW-0963">Cytoplasm</keyword>
<keyword evidence="5 9" id="KW-0067">ATP-binding</keyword>
<dbReference type="InterPro" id="IPR036388">
    <property type="entry name" value="WH-like_DNA-bd_sf"/>
</dbReference>
<feature type="binding site" evidence="9">
    <location>
        <position position="69"/>
    </location>
    <ligand>
        <name>ATP</name>
        <dbReference type="ChEBI" id="CHEBI:30616"/>
    </ligand>
</feature>
<evidence type="ECO:0000256" key="8">
    <source>
        <dbReference type="ARBA" id="ARBA00023204"/>
    </source>
</evidence>
<feature type="region of interest" description="Head domain (RuvB-H)" evidence="9">
    <location>
        <begin position="257"/>
        <end position="344"/>
    </location>
</feature>
<dbReference type="GO" id="GO:0006281">
    <property type="term" value="P:DNA repair"/>
    <property type="evidence" value="ECO:0007669"/>
    <property type="project" value="UniProtKB-UniRule"/>
</dbReference>
<feature type="binding site" evidence="9">
    <location>
        <position position="68"/>
    </location>
    <ligand>
        <name>ATP</name>
        <dbReference type="ChEBI" id="CHEBI:30616"/>
    </ligand>
</feature>
<gene>
    <name evidence="9 11" type="primary">ruvB</name>
    <name evidence="11" type="ORF">IAC29_07345</name>
</gene>
<reference evidence="11" key="2">
    <citation type="journal article" date="2021" name="PeerJ">
        <title>Extensive microbial diversity within the chicken gut microbiome revealed by metagenomics and culture.</title>
        <authorList>
            <person name="Gilroy R."/>
            <person name="Ravi A."/>
            <person name="Getino M."/>
            <person name="Pursley I."/>
            <person name="Horton D.L."/>
            <person name="Alikhan N.F."/>
            <person name="Baker D."/>
            <person name="Gharbi K."/>
            <person name="Hall N."/>
            <person name="Watson M."/>
            <person name="Adriaenssens E.M."/>
            <person name="Foster-Nyarko E."/>
            <person name="Jarju S."/>
            <person name="Secka A."/>
            <person name="Antonio M."/>
            <person name="Oren A."/>
            <person name="Chaudhuri R.R."/>
            <person name="La Ragione R."/>
            <person name="Hildebrand F."/>
            <person name="Pallen M.J."/>
        </authorList>
    </citation>
    <scope>NUCLEOTIDE SEQUENCE</scope>
    <source>
        <strain evidence="11">20514</strain>
    </source>
</reference>
<evidence type="ECO:0000256" key="3">
    <source>
        <dbReference type="ARBA" id="ARBA00022763"/>
    </source>
</evidence>